<dbReference type="AlphaFoldDB" id="A0A644WFL7"/>
<dbReference type="InterPro" id="IPR025233">
    <property type="entry name" value="DUF4176"/>
</dbReference>
<gene>
    <name evidence="1" type="ORF">SDC9_48533</name>
</gene>
<organism evidence="1">
    <name type="scientific">bioreactor metagenome</name>
    <dbReference type="NCBI Taxonomy" id="1076179"/>
    <lineage>
        <taxon>unclassified sequences</taxon>
        <taxon>metagenomes</taxon>
        <taxon>ecological metagenomes</taxon>
    </lineage>
</organism>
<name>A0A644WFL7_9ZZZZ</name>
<evidence type="ECO:0008006" key="2">
    <source>
        <dbReference type="Google" id="ProtNLM"/>
    </source>
</evidence>
<comment type="caution">
    <text evidence="1">The sequence shown here is derived from an EMBL/GenBank/DDBJ whole genome shotgun (WGS) entry which is preliminary data.</text>
</comment>
<reference evidence="1" key="1">
    <citation type="submission" date="2019-08" db="EMBL/GenBank/DDBJ databases">
        <authorList>
            <person name="Kucharzyk K."/>
            <person name="Murdoch R.W."/>
            <person name="Higgins S."/>
            <person name="Loffler F."/>
        </authorList>
    </citation>
    <scope>NUCLEOTIDE SEQUENCE</scope>
</reference>
<dbReference type="Pfam" id="PF13780">
    <property type="entry name" value="DUF4176"/>
    <property type="match status" value="1"/>
</dbReference>
<evidence type="ECO:0000313" key="1">
    <source>
        <dbReference type="EMBL" id="MPM02288.1"/>
    </source>
</evidence>
<sequence length="84" mass="9624">MDLLPLGSIVVLRDGYKKLIIIGRKILVGRGEELSDYLGCLYPEGYLGEEYCYVFNNSDIDQIIFRGFEDLEEKAFIKAINDIE</sequence>
<proteinExistence type="predicted"/>
<protein>
    <recommendedName>
        <fullName evidence="2">DUF4176 domain-containing protein</fullName>
    </recommendedName>
</protein>
<accession>A0A644WFL7</accession>
<dbReference type="EMBL" id="VSSQ01000857">
    <property type="protein sequence ID" value="MPM02288.1"/>
    <property type="molecule type" value="Genomic_DNA"/>
</dbReference>